<dbReference type="RefSeq" id="WP_039328509.1">
    <property type="nucleotide sequence ID" value="NZ_JTJJ01000016.1"/>
</dbReference>
<comment type="caution">
    <text evidence="2">The sequence shown here is derived from an EMBL/GenBank/DDBJ whole genome shotgun (WGS) entry which is preliminary data.</text>
</comment>
<evidence type="ECO:0000259" key="1">
    <source>
        <dbReference type="Pfam" id="PF18735"/>
    </source>
</evidence>
<name>A0A0B1R9T9_9GAMM</name>
<dbReference type="EMBL" id="JTJJ01000016">
    <property type="protein sequence ID" value="KHJ69394.1"/>
    <property type="molecule type" value="Genomic_DNA"/>
</dbReference>
<evidence type="ECO:0000313" key="3">
    <source>
        <dbReference type="Proteomes" id="UP000030853"/>
    </source>
</evidence>
<sequence>MEKTECFERYRLLFLSLKEIVNETERNTLREEVDFFNKNINFFVKSYLITLCTYLESYLSDAAEWHCDRINNKLKAASLPHNFLLWRVKKDFKDKELKYIDADLKVYKSELSDNLSGNPYKTIKTFSYLGLNLIGSNDFNLNKDIVNAIVTKRNNIIHHNDHANDISLSDIKGYIDIFISYIQIIDSVICKNNQV</sequence>
<dbReference type="Proteomes" id="UP000030853">
    <property type="component" value="Unassembled WGS sequence"/>
</dbReference>
<accession>A0A0B1R9T9</accession>
<protein>
    <recommendedName>
        <fullName evidence="1">RiboL-PSP-HEPN domain-containing protein</fullName>
    </recommendedName>
</protein>
<feature type="domain" description="RiboL-PSP-HEPN" evidence="1">
    <location>
        <begin position="33"/>
        <end position="190"/>
    </location>
</feature>
<dbReference type="Pfam" id="PF18735">
    <property type="entry name" value="HEPN_RiboL-PSP"/>
    <property type="match status" value="1"/>
</dbReference>
<evidence type="ECO:0000313" key="2">
    <source>
        <dbReference type="EMBL" id="KHJ69394.1"/>
    </source>
</evidence>
<dbReference type="AlphaFoldDB" id="A0A0B1R9T9"/>
<organism evidence="2 3">
    <name type="scientific">Pantoea rodasii</name>
    <dbReference type="NCBI Taxonomy" id="1076549"/>
    <lineage>
        <taxon>Bacteria</taxon>
        <taxon>Pseudomonadati</taxon>
        <taxon>Pseudomonadota</taxon>
        <taxon>Gammaproteobacteria</taxon>
        <taxon>Enterobacterales</taxon>
        <taxon>Erwiniaceae</taxon>
        <taxon>Pantoea</taxon>
    </lineage>
</organism>
<gene>
    <name evidence="2" type="ORF">QU24_03600</name>
</gene>
<proteinExistence type="predicted"/>
<reference evidence="2 3" key="1">
    <citation type="submission" date="2014-11" db="EMBL/GenBank/DDBJ databases">
        <title>Genome sequencing of Pantoea rodasii ND03.</title>
        <authorList>
            <person name="Muhamad Yunos N.Y."/>
            <person name="Chan K.-G."/>
        </authorList>
    </citation>
    <scope>NUCLEOTIDE SEQUENCE [LARGE SCALE GENOMIC DNA]</scope>
    <source>
        <strain evidence="2 3">ND03</strain>
    </source>
</reference>
<dbReference type="InterPro" id="IPR041519">
    <property type="entry name" value="HEPN_RiboL-PSP"/>
</dbReference>